<evidence type="ECO:0000256" key="1">
    <source>
        <dbReference type="SAM" id="Phobius"/>
    </source>
</evidence>
<feature type="transmembrane region" description="Helical" evidence="1">
    <location>
        <begin position="38"/>
        <end position="60"/>
    </location>
</feature>
<evidence type="ECO:0000313" key="3">
    <source>
        <dbReference type="Proteomes" id="UP000483078"/>
    </source>
</evidence>
<name>A0A7C9HAE2_9RHOB</name>
<accession>A0A7C9HAE2</accession>
<protein>
    <submittedName>
        <fullName evidence="2">Uncharacterized protein</fullName>
    </submittedName>
</protein>
<reference evidence="2 3" key="1">
    <citation type="submission" date="2019-06" db="EMBL/GenBank/DDBJ databases">
        <title>Enrichment of Autotrophic Halophilic Microorganisms from Red Sea Brine Pool Using Microbial Electrosynthesis System.</title>
        <authorList>
            <person name="Alqahtani M.F."/>
            <person name="Bajracharya S."/>
            <person name="Katuri K.P."/>
            <person name="Ali M."/>
            <person name="Saikaly P.E."/>
        </authorList>
    </citation>
    <scope>NUCLEOTIDE SEQUENCE [LARGE SCALE GENOMIC DNA]</scope>
    <source>
        <strain evidence="2">MES6</strain>
    </source>
</reference>
<comment type="caution">
    <text evidence="2">The sequence shown here is derived from an EMBL/GenBank/DDBJ whole genome shotgun (WGS) entry which is preliminary data.</text>
</comment>
<dbReference type="Proteomes" id="UP000483078">
    <property type="component" value="Unassembled WGS sequence"/>
</dbReference>
<proteinExistence type="predicted"/>
<sequence length="62" mass="6577">MLALIGQVIIALFLACVPAAFVGWVADKFTSHTDPMGGAMMVILLTLLAYIGSVVGLLWWGL</sequence>
<gene>
    <name evidence="2" type="ORF">FH759_04735</name>
</gene>
<keyword evidence="1" id="KW-0472">Membrane</keyword>
<keyword evidence="1" id="KW-1133">Transmembrane helix</keyword>
<dbReference type="AlphaFoldDB" id="A0A7C9HAE2"/>
<dbReference type="RefSeq" id="WP_273248570.1">
    <property type="nucleotide sequence ID" value="NZ_VENJ01000006.1"/>
</dbReference>
<evidence type="ECO:0000313" key="2">
    <source>
        <dbReference type="EMBL" id="MTJ03990.1"/>
    </source>
</evidence>
<organism evidence="2 3">
    <name type="scientific">Sediminimonas qiaohouensis</name>
    <dbReference type="NCBI Taxonomy" id="552061"/>
    <lineage>
        <taxon>Bacteria</taxon>
        <taxon>Pseudomonadati</taxon>
        <taxon>Pseudomonadota</taxon>
        <taxon>Alphaproteobacteria</taxon>
        <taxon>Rhodobacterales</taxon>
        <taxon>Roseobacteraceae</taxon>
        <taxon>Sediminimonas</taxon>
    </lineage>
</organism>
<dbReference type="EMBL" id="VENJ01000006">
    <property type="protein sequence ID" value="MTJ03990.1"/>
    <property type="molecule type" value="Genomic_DNA"/>
</dbReference>
<keyword evidence="1" id="KW-0812">Transmembrane</keyword>
<feature type="transmembrane region" description="Helical" evidence="1">
    <location>
        <begin position="6"/>
        <end position="26"/>
    </location>
</feature>